<evidence type="ECO:0000313" key="2">
    <source>
        <dbReference type="EMBL" id="EER11184.1"/>
    </source>
</evidence>
<sequence>CQAHSHVVTALDALKRAPSVGGNRPLQSSNSSLELGTLPFNAFKSRISRALVRARTEGGLLPGESSAEAEASSAGQSEPEETGG</sequence>
<protein>
    <submittedName>
        <fullName evidence="2">Uncharacterized protein</fullName>
    </submittedName>
</protein>
<dbReference type="RefSeq" id="XP_002779389.1">
    <property type="nucleotide sequence ID" value="XM_002779343.1"/>
</dbReference>
<gene>
    <name evidence="2" type="ORF">Pmar_PMAR001907</name>
</gene>
<name>C5KWF8_PERM5</name>
<organism evidence="3">
    <name type="scientific">Perkinsus marinus (strain ATCC 50983 / TXsc)</name>
    <dbReference type="NCBI Taxonomy" id="423536"/>
    <lineage>
        <taxon>Eukaryota</taxon>
        <taxon>Sar</taxon>
        <taxon>Alveolata</taxon>
        <taxon>Perkinsozoa</taxon>
        <taxon>Perkinsea</taxon>
        <taxon>Perkinsida</taxon>
        <taxon>Perkinsidae</taxon>
        <taxon>Perkinsus</taxon>
    </lineage>
</organism>
<proteinExistence type="predicted"/>
<accession>C5KWF8</accession>
<dbReference type="AlphaFoldDB" id="C5KWF8"/>
<feature type="non-terminal residue" evidence="2">
    <location>
        <position position="1"/>
    </location>
</feature>
<dbReference type="Proteomes" id="UP000007800">
    <property type="component" value="Unassembled WGS sequence"/>
</dbReference>
<dbReference type="GeneID" id="9056882"/>
<feature type="non-terminal residue" evidence="2">
    <location>
        <position position="84"/>
    </location>
</feature>
<feature type="region of interest" description="Disordered" evidence="1">
    <location>
        <begin position="58"/>
        <end position="84"/>
    </location>
</feature>
<dbReference type="InParanoid" id="C5KWF8"/>
<dbReference type="EMBL" id="GG677021">
    <property type="protein sequence ID" value="EER11184.1"/>
    <property type="molecule type" value="Genomic_DNA"/>
</dbReference>
<keyword evidence="3" id="KW-1185">Reference proteome</keyword>
<evidence type="ECO:0000256" key="1">
    <source>
        <dbReference type="SAM" id="MobiDB-lite"/>
    </source>
</evidence>
<evidence type="ECO:0000313" key="3">
    <source>
        <dbReference type="Proteomes" id="UP000007800"/>
    </source>
</evidence>
<feature type="compositionally biased region" description="Low complexity" evidence="1">
    <location>
        <begin position="62"/>
        <end position="77"/>
    </location>
</feature>
<reference evidence="2 3" key="1">
    <citation type="submission" date="2008-07" db="EMBL/GenBank/DDBJ databases">
        <authorList>
            <person name="El-Sayed N."/>
            <person name="Caler E."/>
            <person name="Inman J."/>
            <person name="Amedeo P."/>
            <person name="Hass B."/>
            <person name="Wortman J."/>
        </authorList>
    </citation>
    <scope>NUCLEOTIDE SEQUENCE [LARGE SCALE GENOMIC DNA]</scope>
    <source>
        <strain evidence="3">ATCC 50983 / TXsc</strain>
    </source>
</reference>